<feature type="region of interest" description="Disordered" evidence="1">
    <location>
        <begin position="69"/>
        <end position="90"/>
    </location>
</feature>
<evidence type="ECO:0000256" key="1">
    <source>
        <dbReference type="SAM" id="MobiDB-lite"/>
    </source>
</evidence>
<dbReference type="Pfam" id="PF15797">
    <property type="entry name" value="DUF4706"/>
    <property type="match status" value="1"/>
</dbReference>
<dbReference type="EMBL" id="JABFTP020000144">
    <property type="protein sequence ID" value="KAL3283496.1"/>
    <property type="molecule type" value="Genomic_DNA"/>
</dbReference>
<sequence>MIIDENNCTYRDEHSAPFSFKTKSQRDLTIFSSPQESNKKKSSRTRNVRPAFIKRIDIPVESVEEEDIQVKSANSPGSLPKTGLDFLDNW</sequence>
<keyword evidence="4" id="KW-1185">Reference proteome</keyword>
<dbReference type="Proteomes" id="UP001516400">
    <property type="component" value="Unassembled WGS sequence"/>
</dbReference>
<dbReference type="PANTHER" id="PTHR34394:SF1">
    <property type="entry name" value="SIMILAR TO RIKEN CDNA 2310022B05"/>
    <property type="match status" value="1"/>
</dbReference>
<protein>
    <recommendedName>
        <fullName evidence="2">DUF4706 domain-containing protein</fullName>
    </recommendedName>
</protein>
<proteinExistence type="predicted"/>
<dbReference type="InterPro" id="IPR031600">
    <property type="entry name" value="DUF4706"/>
</dbReference>
<gene>
    <name evidence="3" type="ORF">HHI36_006636</name>
</gene>
<comment type="caution">
    <text evidence="3">The sequence shown here is derived from an EMBL/GenBank/DDBJ whole genome shotgun (WGS) entry which is preliminary data.</text>
</comment>
<organism evidence="3 4">
    <name type="scientific">Cryptolaemus montrouzieri</name>
    <dbReference type="NCBI Taxonomy" id="559131"/>
    <lineage>
        <taxon>Eukaryota</taxon>
        <taxon>Metazoa</taxon>
        <taxon>Ecdysozoa</taxon>
        <taxon>Arthropoda</taxon>
        <taxon>Hexapoda</taxon>
        <taxon>Insecta</taxon>
        <taxon>Pterygota</taxon>
        <taxon>Neoptera</taxon>
        <taxon>Endopterygota</taxon>
        <taxon>Coleoptera</taxon>
        <taxon>Polyphaga</taxon>
        <taxon>Cucujiformia</taxon>
        <taxon>Coccinelloidea</taxon>
        <taxon>Coccinellidae</taxon>
        <taxon>Scymninae</taxon>
        <taxon>Scymnini</taxon>
        <taxon>Cryptolaemus</taxon>
    </lineage>
</organism>
<feature type="domain" description="DUF4706" evidence="2">
    <location>
        <begin position="4"/>
        <end position="28"/>
    </location>
</feature>
<name>A0ABD2NYQ3_9CUCU</name>
<evidence type="ECO:0000313" key="3">
    <source>
        <dbReference type="EMBL" id="KAL3283496.1"/>
    </source>
</evidence>
<dbReference type="PANTHER" id="PTHR34394">
    <property type="entry name" value="SIMILAR TO RIKEN CDNA 2310022B05"/>
    <property type="match status" value="1"/>
</dbReference>
<dbReference type="AlphaFoldDB" id="A0ABD2NYQ3"/>
<accession>A0ABD2NYQ3</accession>
<evidence type="ECO:0000259" key="2">
    <source>
        <dbReference type="Pfam" id="PF15797"/>
    </source>
</evidence>
<reference evidence="3 4" key="1">
    <citation type="journal article" date="2021" name="BMC Biol.">
        <title>Horizontally acquired antibacterial genes associated with adaptive radiation of ladybird beetles.</title>
        <authorList>
            <person name="Li H.S."/>
            <person name="Tang X.F."/>
            <person name="Huang Y.H."/>
            <person name="Xu Z.Y."/>
            <person name="Chen M.L."/>
            <person name="Du X.Y."/>
            <person name="Qiu B.Y."/>
            <person name="Chen P.T."/>
            <person name="Zhang W."/>
            <person name="Slipinski A."/>
            <person name="Escalona H.E."/>
            <person name="Waterhouse R.M."/>
            <person name="Zwick A."/>
            <person name="Pang H."/>
        </authorList>
    </citation>
    <scope>NUCLEOTIDE SEQUENCE [LARGE SCALE GENOMIC DNA]</scope>
    <source>
        <strain evidence="3">SYSU2018</strain>
    </source>
</reference>
<evidence type="ECO:0000313" key="4">
    <source>
        <dbReference type="Proteomes" id="UP001516400"/>
    </source>
</evidence>